<accession>A0A164TFU2</accession>
<name>A0A164TFU2_9AGAM</name>
<organism evidence="2 3">
    <name type="scientific">Sistotremastrum niveocremeum HHB9708</name>
    <dbReference type="NCBI Taxonomy" id="1314777"/>
    <lineage>
        <taxon>Eukaryota</taxon>
        <taxon>Fungi</taxon>
        <taxon>Dikarya</taxon>
        <taxon>Basidiomycota</taxon>
        <taxon>Agaricomycotina</taxon>
        <taxon>Agaricomycetes</taxon>
        <taxon>Sistotremastrales</taxon>
        <taxon>Sistotremastraceae</taxon>
        <taxon>Sertulicium</taxon>
        <taxon>Sertulicium niveocremeum</taxon>
    </lineage>
</organism>
<dbReference type="STRING" id="1314777.A0A164TFU2"/>
<protein>
    <submittedName>
        <fullName evidence="2">Uncharacterized protein</fullName>
    </submittedName>
</protein>
<feature type="compositionally biased region" description="Basic and acidic residues" evidence="1">
    <location>
        <begin position="23"/>
        <end position="52"/>
    </location>
</feature>
<feature type="region of interest" description="Disordered" evidence="1">
    <location>
        <begin position="23"/>
        <end position="55"/>
    </location>
</feature>
<evidence type="ECO:0000256" key="1">
    <source>
        <dbReference type="SAM" id="MobiDB-lite"/>
    </source>
</evidence>
<proteinExistence type="predicted"/>
<feature type="compositionally biased region" description="Basic and acidic residues" evidence="1">
    <location>
        <begin position="86"/>
        <end position="97"/>
    </location>
</feature>
<gene>
    <name evidence="2" type="ORF">SISNIDRAFT_550367</name>
</gene>
<evidence type="ECO:0000313" key="2">
    <source>
        <dbReference type="EMBL" id="KZS92332.1"/>
    </source>
</evidence>
<dbReference type="Proteomes" id="UP000076722">
    <property type="component" value="Unassembled WGS sequence"/>
</dbReference>
<dbReference type="OrthoDB" id="529205at2759"/>
<feature type="region of interest" description="Disordered" evidence="1">
    <location>
        <begin position="86"/>
        <end position="110"/>
    </location>
</feature>
<sequence length="110" mass="12384">MYRIAVQHAPRRLTAALYSSTVHENDPETLEREKARNLAKEQHHTSTPHEHAPGWNEYLASSSEAHVKADKSEGTAEELQTRTVEHIKKRHHEDNDNVKGPLSSAVGKSD</sequence>
<reference evidence="2 3" key="1">
    <citation type="journal article" date="2016" name="Mol. Biol. Evol.">
        <title>Comparative Genomics of Early-Diverging Mushroom-Forming Fungi Provides Insights into the Origins of Lignocellulose Decay Capabilities.</title>
        <authorList>
            <person name="Nagy L.G."/>
            <person name="Riley R."/>
            <person name="Tritt A."/>
            <person name="Adam C."/>
            <person name="Daum C."/>
            <person name="Floudas D."/>
            <person name="Sun H."/>
            <person name="Yadav J.S."/>
            <person name="Pangilinan J."/>
            <person name="Larsson K.H."/>
            <person name="Matsuura K."/>
            <person name="Barry K."/>
            <person name="Labutti K."/>
            <person name="Kuo R."/>
            <person name="Ohm R.A."/>
            <person name="Bhattacharya S.S."/>
            <person name="Shirouzu T."/>
            <person name="Yoshinaga Y."/>
            <person name="Martin F.M."/>
            <person name="Grigoriev I.V."/>
            <person name="Hibbett D.S."/>
        </authorList>
    </citation>
    <scope>NUCLEOTIDE SEQUENCE [LARGE SCALE GENOMIC DNA]</scope>
    <source>
        <strain evidence="2 3">HHB9708</strain>
    </source>
</reference>
<evidence type="ECO:0000313" key="3">
    <source>
        <dbReference type="Proteomes" id="UP000076722"/>
    </source>
</evidence>
<keyword evidence="3" id="KW-1185">Reference proteome</keyword>
<dbReference type="EMBL" id="KV419410">
    <property type="protein sequence ID" value="KZS92332.1"/>
    <property type="molecule type" value="Genomic_DNA"/>
</dbReference>
<dbReference type="AlphaFoldDB" id="A0A164TFU2"/>